<organism evidence="2 3">
    <name type="scientific">Pseudomonas lundensis</name>
    <dbReference type="NCBI Taxonomy" id="86185"/>
    <lineage>
        <taxon>Bacteria</taxon>
        <taxon>Pseudomonadati</taxon>
        <taxon>Pseudomonadota</taxon>
        <taxon>Gammaproteobacteria</taxon>
        <taxon>Pseudomonadales</taxon>
        <taxon>Pseudomonadaceae</taxon>
        <taxon>Pseudomonas</taxon>
    </lineage>
</organism>
<dbReference type="AlphaFoldDB" id="A0A266NB80"/>
<keyword evidence="1" id="KW-0472">Membrane</keyword>
<comment type="caution">
    <text evidence="2">The sequence shown here is derived from an EMBL/GenBank/DDBJ whole genome shotgun (WGS) entry which is preliminary data.</text>
</comment>
<name>A0A266NB80_9PSED</name>
<dbReference type="Proteomes" id="UP000215788">
    <property type="component" value="Unassembled WGS sequence"/>
</dbReference>
<sequence>MSNVTDIVSAVGNAVSALAACVAAIGVWYARHQLKTSREIAQLQFEDSLGKEYRELAGELPKKALMGEILTDSEYEEAFDELYRYVDLTNEQTSLRAHGRITPDVWKSWSEGIEANLKLPAFARAWIEIKTRSSGFEELRRLELELFQNDPKDWH</sequence>
<reference evidence="2 3" key="1">
    <citation type="submission" date="2017-08" db="EMBL/GenBank/DDBJ databases">
        <title>Genomic and metabolic characterisation of spoilage-associated Pseudomonas species.</title>
        <authorList>
            <person name="Stanborough T."/>
            <person name="Fegan N."/>
            <person name="Powell S.M."/>
            <person name="Singh T."/>
            <person name="Tamplin M.L."/>
            <person name="Chandry P.S."/>
        </authorList>
    </citation>
    <scope>NUCLEOTIDE SEQUENCE [LARGE SCALE GENOMIC DNA]</scope>
    <source>
        <strain evidence="2 3">L1802</strain>
    </source>
</reference>
<dbReference type="OrthoDB" id="8912757at2"/>
<feature type="transmembrane region" description="Helical" evidence="1">
    <location>
        <begin position="12"/>
        <end position="30"/>
    </location>
</feature>
<evidence type="ECO:0000313" key="3">
    <source>
        <dbReference type="Proteomes" id="UP000215788"/>
    </source>
</evidence>
<dbReference type="RefSeq" id="WP_094993179.1">
    <property type="nucleotide sequence ID" value="NZ_NQKI01000011.1"/>
</dbReference>
<proteinExistence type="predicted"/>
<protein>
    <submittedName>
        <fullName evidence="2">Uncharacterized protein</fullName>
    </submittedName>
</protein>
<accession>A0A266NB80</accession>
<gene>
    <name evidence="2" type="ORF">CJF39_09510</name>
</gene>
<evidence type="ECO:0000313" key="2">
    <source>
        <dbReference type="EMBL" id="OZY59774.1"/>
    </source>
</evidence>
<keyword evidence="1" id="KW-1133">Transmembrane helix</keyword>
<evidence type="ECO:0000256" key="1">
    <source>
        <dbReference type="SAM" id="Phobius"/>
    </source>
</evidence>
<keyword evidence="1" id="KW-0812">Transmembrane</keyword>
<dbReference type="EMBL" id="NQKI01000011">
    <property type="protein sequence ID" value="OZY59774.1"/>
    <property type="molecule type" value="Genomic_DNA"/>
</dbReference>